<dbReference type="RefSeq" id="WP_331255770.1">
    <property type="nucleotide sequence ID" value="NZ_CP133270.1"/>
</dbReference>
<evidence type="ECO:0000256" key="1">
    <source>
        <dbReference type="ARBA" id="ARBA00022555"/>
    </source>
</evidence>
<dbReference type="InterPro" id="IPR012340">
    <property type="entry name" value="NA-bd_OB-fold"/>
</dbReference>
<dbReference type="PROSITE" id="PS50886">
    <property type="entry name" value="TRBD"/>
    <property type="match status" value="1"/>
</dbReference>
<organism evidence="5 6">
    <name type="scientific">Candidatus Bealeia paramacronuclearis</name>
    <dbReference type="NCBI Taxonomy" id="1921001"/>
    <lineage>
        <taxon>Bacteria</taxon>
        <taxon>Pseudomonadati</taxon>
        <taxon>Pseudomonadota</taxon>
        <taxon>Alphaproteobacteria</taxon>
        <taxon>Holosporales</taxon>
        <taxon>Holosporaceae</taxon>
        <taxon>Candidatus Bealeia</taxon>
    </lineage>
</organism>
<dbReference type="NCBIfam" id="NF007495">
    <property type="entry name" value="PRK10089.1-4"/>
    <property type="match status" value="1"/>
</dbReference>
<evidence type="ECO:0000259" key="4">
    <source>
        <dbReference type="PROSITE" id="PS50886"/>
    </source>
</evidence>
<dbReference type="PANTHER" id="PTHR11586:SF37">
    <property type="entry name" value="TRNA-BINDING DOMAIN-CONTAINING PROTEIN"/>
    <property type="match status" value="1"/>
</dbReference>
<dbReference type="Pfam" id="PF01588">
    <property type="entry name" value="tRNA_bind"/>
    <property type="match status" value="1"/>
</dbReference>
<sequence>MTKITYEDFEKVEIRSGTVVKVEEFPRAKKPAYKVWVDFGPTIGVLQTSAQVTVHYTSETLLGRQVAGCVNLGERNIAGFMSQFLLLGFSDTAQAIVLISPSEKVPNGQKLH</sequence>
<accession>A0ABZ2C3G6</accession>
<proteinExistence type="predicted"/>
<dbReference type="InterPro" id="IPR002547">
    <property type="entry name" value="tRNA-bd_dom"/>
</dbReference>
<evidence type="ECO:0000256" key="2">
    <source>
        <dbReference type="ARBA" id="ARBA00022884"/>
    </source>
</evidence>
<feature type="domain" description="TRNA-binding" evidence="4">
    <location>
        <begin position="8"/>
        <end position="112"/>
    </location>
</feature>
<dbReference type="EMBL" id="CP133270">
    <property type="protein sequence ID" value="WVX66955.1"/>
    <property type="molecule type" value="Genomic_DNA"/>
</dbReference>
<keyword evidence="6" id="KW-1185">Reference proteome</keyword>
<dbReference type="SUPFAM" id="SSF50249">
    <property type="entry name" value="Nucleic acid-binding proteins"/>
    <property type="match status" value="1"/>
</dbReference>
<keyword evidence="1 3" id="KW-0820">tRNA-binding</keyword>
<dbReference type="Gene3D" id="2.40.50.140">
    <property type="entry name" value="Nucleic acid-binding proteins"/>
    <property type="match status" value="1"/>
</dbReference>
<dbReference type="PANTHER" id="PTHR11586">
    <property type="entry name" value="TRNA-AMINOACYLATION COFACTOR ARC1 FAMILY MEMBER"/>
    <property type="match status" value="1"/>
</dbReference>
<evidence type="ECO:0000256" key="3">
    <source>
        <dbReference type="PROSITE-ProRule" id="PRU00209"/>
    </source>
</evidence>
<dbReference type="Proteomes" id="UP001330434">
    <property type="component" value="Chromosome"/>
</dbReference>
<dbReference type="InterPro" id="IPR008231">
    <property type="entry name" value="CsaA"/>
</dbReference>
<reference evidence="5 6" key="1">
    <citation type="journal article" date="2024" name="Environ. Microbiol.">
        <title>Novel evolutionary insights on the interactions of the Holosporales (Alphaproteobacteria) with eukaryotic hosts from comparative genomics.</title>
        <authorList>
            <person name="Giovannini M."/>
            <person name="Petroni G."/>
            <person name="Castelli M."/>
        </authorList>
    </citation>
    <scope>NUCLEOTIDE SEQUENCE [LARGE SCALE GENOMIC DNA]</scope>
    <source>
        <strain evidence="5 6">US_Bl 15I1</strain>
    </source>
</reference>
<dbReference type="NCBIfam" id="NF007494">
    <property type="entry name" value="PRK10089.1-3"/>
    <property type="match status" value="1"/>
</dbReference>
<dbReference type="InterPro" id="IPR051270">
    <property type="entry name" value="Tyrosine-tRNA_ligase_regulator"/>
</dbReference>
<dbReference type="NCBIfam" id="TIGR02222">
    <property type="entry name" value="chap_CsaA"/>
    <property type="match status" value="1"/>
</dbReference>
<gene>
    <name evidence="5" type="ORF">Bealeia1_01150</name>
</gene>
<evidence type="ECO:0000313" key="5">
    <source>
        <dbReference type="EMBL" id="WVX66955.1"/>
    </source>
</evidence>
<keyword evidence="2 3" id="KW-0694">RNA-binding</keyword>
<protein>
    <submittedName>
        <fullName evidence="5">tRNA-binding protein</fullName>
    </submittedName>
</protein>
<evidence type="ECO:0000313" key="6">
    <source>
        <dbReference type="Proteomes" id="UP001330434"/>
    </source>
</evidence>
<name>A0ABZ2C3G6_9PROT</name>
<dbReference type="CDD" id="cd02798">
    <property type="entry name" value="tRNA_bind_CsaA"/>
    <property type="match status" value="1"/>
</dbReference>